<dbReference type="InterPro" id="IPR008906">
    <property type="entry name" value="HATC_C_dom"/>
</dbReference>
<accession>A0A6G0VUC1</accession>
<evidence type="ECO:0000313" key="4">
    <source>
        <dbReference type="Proteomes" id="UP000478052"/>
    </source>
</evidence>
<dbReference type="PANTHER" id="PTHR45749:SF37">
    <property type="entry name" value="OS05G0311600 PROTEIN"/>
    <property type="match status" value="1"/>
</dbReference>
<feature type="region of interest" description="Disordered" evidence="1">
    <location>
        <begin position="670"/>
        <end position="694"/>
    </location>
</feature>
<feature type="domain" description="TTF-type" evidence="2">
    <location>
        <begin position="51"/>
        <end position="143"/>
    </location>
</feature>
<dbReference type="InterPro" id="IPR012337">
    <property type="entry name" value="RNaseH-like_sf"/>
</dbReference>
<gene>
    <name evidence="3" type="ORF">FWK35_00037534</name>
</gene>
<keyword evidence="4" id="KW-1185">Reference proteome</keyword>
<dbReference type="Proteomes" id="UP000478052">
    <property type="component" value="Unassembled WGS sequence"/>
</dbReference>
<feature type="compositionally biased region" description="Acidic residues" evidence="1">
    <location>
        <begin position="673"/>
        <end position="685"/>
    </location>
</feature>
<name>A0A6G0VUC1_APHCR</name>
<feature type="non-terminal residue" evidence="3">
    <location>
        <position position="1"/>
    </location>
</feature>
<evidence type="ECO:0000259" key="2">
    <source>
        <dbReference type="SMART" id="SM00597"/>
    </source>
</evidence>
<organism evidence="3 4">
    <name type="scientific">Aphis craccivora</name>
    <name type="common">Cowpea aphid</name>
    <dbReference type="NCBI Taxonomy" id="307492"/>
    <lineage>
        <taxon>Eukaryota</taxon>
        <taxon>Metazoa</taxon>
        <taxon>Ecdysozoa</taxon>
        <taxon>Arthropoda</taxon>
        <taxon>Hexapoda</taxon>
        <taxon>Insecta</taxon>
        <taxon>Pterygota</taxon>
        <taxon>Neoptera</taxon>
        <taxon>Paraneoptera</taxon>
        <taxon>Hemiptera</taxon>
        <taxon>Sternorrhyncha</taxon>
        <taxon>Aphidomorpha</taxon>
        <taxon>Aphidoidea</taxon>
        <taxon>Aphididae</taxon>
        <taxon>Aphidini</taxon>
        <taxon>Aphis</taxon>
        <taxon>Aphis</taxon>
    </lineage>
</organism>
<dbReference type="InterPro" id="IPR025398">
    <property type="entry name" value="DUF4371"/>
</dbReference>
<dbReference type="OrthoDB" id="6600042at2759"/>
<comment type="caution">
    <text evidence="3">The sequence shown here is derived from an EMBL/GenBank/DDBJ whole genome shotgun (WGS) entry which is preliminary data.</text>
</comment>
<proteinExistence type="predicted"/>
<dbReference type="Pfam" id="PF05699">
    <property type="entry name" value="Dimer_Tnp_hAT"/>
    <property type="match status" value="1"/>
</dbReference>
<evidence type="ECO:0000313" key="3">
    <source>
        <dbReference type="EMBL" id="KAF0709926.1"/>
    </source>
</evidence>
<protein>
    <recommendedName>
        <fullName evidence="2">TTF-type domain-containing protein</fullName>
    </recommendedName>
</protein>
<dbReference type="PANTHER" id="PTHR45749">
    <property type="match status" value="1"/>
</dbReference>
<dbReference type="SMART" id="SM00597">
    <property type="entry name" value="ZnF_TTF"/>
    <property type="match status" value="1"/>
</dbReference>
<dbReference type="SUPFAM" id="SSF53098">
    <property type="entry name" value="Ribonuclease H-like"/>
    <property type="match status" value="1"/>
</dbReference>
<dbReference type="Pfam" id="PF14291">
    <property type="entry name" value="DUF4371"/>
    <property type="match status" value="1"/>
</dbReference>
<reference evidence="3 4" key="1">
    <citation type="submission" date="2019-08" db="EMBL/GenBank/DDBJ databases">
        <title>Whole genome of Aphis craccivora.</title>
        <authorList>
            <person name="Voronova N.V."/>
            <person name="Shulinski R.S."/>
            <person name="Bandarenka Y.V."/>
            <person name="Zhorov D.G."/>
            <person name="Warner D."/>
        </authorList>
    </citation>
    <scope>NUCLEOTIDE SEQUENCE [LARGE SCALE GENOMIC DNA]</scope>
    <source>
        <strain evidence="3">180601</strain>
        <tissue evidence="3">Whole Body</tissue>
    </source>
</reference>
<dbReference type="InterPro" id="IPR006580">
    <property type="entry name" value="Znf_TTF"/>
</dbReference>
<sequence length="801" mass="92096">YLGLDNDPAFFGRIETQTLEPELINYFLKMGPSQPSAVHMPNNKFPECQSSGRRFHESWYWRKLPSGEITRRKWLSYSITENKLYCLYCALFGRGCKENWSKIGFCNFRKGAFSITVHETSEPHILASIKVAYREAAFPIIPSLKEAAVANVAFNQEVVRHLIDVTLFLGRHSLPFRGHKEGWDENNKGNFKDLVLLLAKYSPALSSYVSTLKLKGRKMVNFISWERQNQLILAISKHIQDIIKSEITNSVFFSCSLDTTFDLSKKEQLSLVIRYINQDNGNVCERLIAIRETVLTSGQHLLTMFNDICSGMNLNWKTNLIGQSYDGAASMRGSYNGLQALIKQQNPSATYVWCWAHRFNLVIIDAVCCCSEARDLFGNLEILYTFMGSSKKRSHCFTKHQKLRYPGKPLRRLKRVETTRWLSHSSALKTVFCTYEAIVDALDELKNDSTTDRVSSVQAEGLLHYLFQERFLLTALCFKNIFDTTSILSKCLQNVDIDLLVAINYMQSSLEKIKKFRCDEEFNKLLDEKENFIESKEYIIFIPLPSKRVRRVKNRAGEISSDEPIINPIQNFKINVYFTIIDIVSTQISDRFNDHSIPLFKDLSLFSHKRLEEVAKTSYISDDAFKAFCDVYGQFVDLDTLRKEYIQFSSYYSHFEKIMILPQNLHNDALPNESEEETEESDEEPNVPSQNKKEENCESIEKIFKICRSFGLKEIFPHMYTALSIAVTLPVSSASPERAFSKLKLIKNRLRSTMNEERLEALMIISCELNVPIDVGTVINMFASNSSALAKLLLYVTFMVL</sequence>
<dbReference type="EMBL" id="VUJU01011792">
    <property type="protein sequence ID" value="KAF0709926.1"/>
    <property type="molecule type" value="Genomic_DNA"/>
</dbReference>
<evidence type="ECO:0000256" key="1">
    <source>
        <dbReference type="SAM" id="MobiDB-lite"/>
    </source>
</evidence>
<dbReference type="AlphaFoldDB" id="A0A6G0VUC1"/>
<dbReference type="GO" id="GO:0046983">
    <property type="term" value="F:protein dimerization activity"/>
    <property type="evidence" value="ECO:0007669"/>
    <property type="project" value="InterPro"/>
</dbReference>